<name>A0A564VYG7_9FIRM</name>
<protein>
    <submittedName>
        <fullName evidence="1">Uncharacterized protein</fullName>
    </submittedName>
</protein>
<evidence type="ECO:0000313" key="1">
    <source>
        <dbReference type="EMBL" id="VUX37615.1"/>
    </source>
</evidence>
<dbReference type="Proteomes" id="UP000408482">
    <property type="component" value="Unassembled WGS sequence"/>
</dbReference>
<organism evidence="1 2">
    <name type="scientific">Blautia luti</name>
    <dbReference type="NCBI Taxonomy" id="89014"/>
    <lineage>
        <taxon>Bacteria</taxon>
        <taxon>Bacillati</taxon>
        <taxon>Bacillota</taxon>
        <taxon>Clostridia</taxon>
        <taxon>Lachnospirales</taxon>
        <taxon>Lachnospiraceae</taxon>
        <taxon>Blautia</taxon>
    </lineage>
</organism>
<keyword evidence="2" id="KW-1185">Reference proteome</keyword>
<reference evidence="1 2" key="1">
    <citation type="submission" date="2019-07" db="EMBL/GenBank/DDBJ databases">
        <authorList>
            <person name="Hibberd C M."/>
            <person name="Gehrig L. J."/>
            <person name="Chang H.-W."/>
            <person name="Venkatesh S."/>
        </authorList>
    </citation>
    <scope>NUCLEOTIDE SEQUENCE [LARGE SCALE GENOMIC DNA]</scope>
    <source>
        <strain evidence="1">Blautia_luti_SSTS_Bg7063</strain>
    </source>
</reference>
<proteinExistence type="predicted"/>
<dbReference type="EMBL" id="CABHNW010000074">
    <property type="protein sequence ID" value="VUX37615.1"/>
    <property type="molecule type" value="Genomic_DNA"/>
</dbReference>
<evidence type="ECO:0000313" key="2">
    <source>
        <dbReference type="Proteomes" id="UP000408482"/>
    </source>
</evidence>
<dbReference type="AlphaFoldDB" id="A0A564VYG7"/>
<sequence length="90" mass="10957">MWRWDGDGCVWQRVSHTAYPEHIETDRIFRYEPYDPDIDMKMHSVTVRDASANGEAFTHNVDKQKHKYKKKEDWVWDYLIRRSVISAERK</sequence>
<accession>A0A564VYG7</accession>
<gene>
    <name evidence="1" type="ORF">RSSSTS7063_03170</name>
</gene>